<dbReference type="RefSeq" id="WP_161011916.1">
    <property type="nucleotide sequence ID" value="NZ_WWCK01000001.1"/>
</dbReference>
<dbReference type="AlphaFoldDB" id="A0A7X4K9V5"/>
<dbReference type="PANTHER" id="PTHR12526">
    <property type="entry name" value="GLYCOSYLTRANSFERASE"/>
    <property type="match status" value="1"/>
</dbReference>
<evidence type="ECO:0000259" key="1">
    <source>
        <dbReference type="Pfam" id="PF13439"/>
    </source>
</evidence>
<name>A0A7X4K9V5_9BURK</name>
<protein>
    <submittedName>
        <fullName evidence="2">Glycosyltransferase</fullName>
    </submittedName>
</protein>
<dbReference type="SUPFAM" id="SSF53756">
    <property type="entry name" value="UDP-Glycosyltransferase/glycogen phosphorylase"/>
    <property type="match status" value="1"/>
</dbReference>
<proteinExistence type="predicted"/>
<dbReference type="Proteomes" id="UP000450012">
    <property type="component" value="Unassembled WGS sequence"/>
</dbReference>
<organism evidence="2 3">
    <name type="scientific">Duganella rivi</name>
    <dbReference type="NCBI Taxonomy" id="2666083"/>
    <lineage>
        <taxon>Bacteria</taxon>
        <taxon>Pseudomonadati</taxon>
        <taxon>Pseudomonadota</taxon>
        <taxon>Betaproteobacteria</taxon>
        <taxon>Burkholderiales</taxon>
        <taxon>Oxalobacteraceae</taxon>
        <taxon>Telluria group</taxon>
        <taxon>Duganella</taxon>
    </lineage>
</organism>
<dbReference type="CDD" id="cd03801">
    <property type="entry name" value="GT4_PimA-like"/>
    <property type="match status" value="1"/>
</dbReference>
<dbReference type="Gene3D" id="3.40.50.2000">
    <property type="entry name" value="Glycogen Phosphorylase B"/>
    <property type="match status" value="2"/>
</dbReference>
<evidence type="ECO:0000313" key="3">
    <source>
        <dbReference type="Proteomes" id="UP000450012"/>
    </source>
</evidence>
<dbReference type="Pfam" id="PF13692">
    <property type="entry name" value="Glyco_trans_1_4"/>
    <property type="match status" value="1"/>
</dbReference>
<reference evidence="2 3" key="1">
    <citation type="submission" date="2019-12" db="EMBL/GenBank/DDBJ databases">
        <title>Novel species isolated from a subtropical stream in China.</title>
        <authorList>
            <person name="Lu H."/>
        </authorList>
    </citation>
    <scope>NUCLEOTIDE SEQUENCE [LARGE SCALE GENOMIC DNA]</scope>
    <source>
        <strain evidence="2 3">FT55W</strain>
    </source>
</reference>
<dbReference type="InterPro" id="IPR028098">
    <property type="entry name" value="Glyco_trans_4-like_N"/>
</dbReference>
<keyword evidence="3" id="KW-1185">Reference proteome</keyword>
<dbReference type="EMBL" id="WWCK01000001">
    <property type="protein sequence ID" value="MYM65287.1"/>
    <property type="molecule type" value="Genomic_DNA"/>
</dbReference>
<gene>
    <name evidence="2" type="ORF">GTP45_00380</name>
</gene>
<accession>A0A7X4K9V5</accession>
<dbReference type="GO" id="GO:0016757">
    <property type="term" value="F:glycosyltransferase activity"/>
    <property type="evidence" value="ECO:0007669"/>
    <property type="project" value="UniProtKB-ARBA"/>
</dbReference>
<sequence length="367" mass="41526">MTTTPRRIHVVSFSGTSGLADYAVSLCRELSKLAETTLVTADSYDPARYQVDFQHAHLFRRTRQYPLDILRYVFYTLRTRPDMVLWQSWLKFPLLEGFIVMLFRLFGIRMALTVHDLLPHHPKPWSRALCAWFYRRFDKLVAHSERTVQGLQEMGVRTKPLLVPHGIYDIFRLGELSREQALAQLPGVSPDDFVVLFFGHLDVRKGILEFLRTSAMLRDQPHIKFVVAGGRGSGLPAAAAAELDQYKDAPNVVMHDHVIPFEKVQHYFTAAHVVALPYLEGTTSGVIKLAMAFDKPFIATDIGDFGETLRDWSGLLTAGKAPAAELAEAIVQLRANYASYAAELSEKSAKYQWPHIARQHAQYLSLS</sequence>
<comment type="caution">
    <text evidence="2">The sequence shown here is derived from an EMBL/GenBank/DDBJ whole genome shotgun (WGS) entry which is preliminary data.</text>
</comment>
<feature type="domain" description="Glycosyltransferase subfamily 4-like N-terminal" evidence="1">
    <location>
        <begin position="17"/>
        <end position="167"/>
    </location>
</feature>
<evidence type="ECO:0000313" key="2">
    <source>
        <dbReference type="EMBL" id="MYM65287.1"/>
    </source>
</evidence>
<dbReference type="Pfam" id="PF13439">
    <property type="entry name" value="Glyco_transf_4"/>
    <property type="match status" value="1"/>
</dbReference>